<gene>
    <name evidence="1" type="ORF">BSZ18_13025</name>
</gene>
<name>A0A1X3FQ89_9BRAD</name>
<protein>
    <submittedName>
        <fullName evidence="1">Uncharacterized protein</fullName>
    </submittedName>
</protein>
<dbReference type="EMBL" id="NAFI01000166">
    <property type="protein sequence ID" value="OSJ12443.1"/>
    <property type="molecule type" value="Genomic_DNA"/>
</dbReference>
<evidence type="ECO:0000313" key="1">
    <source>
        <dbReference type="EMBL" id="OSJ12443.1"/>
    </source>
</evidence>
<dbReference type="AlphaFoldDB" id="A0A1X3FQ89"/>
<dbReference type="Proteomes" id="UP000193553">
    <property type="component" value="Unassembled WGS sequence"/>
</dbReference>
<reference evidence="1 2" key="1">
    <citation type="submission" date="2017-03" db="EMBL/GenBank/DDBJ databases">
        <title>Whole genome sequences of fourteen strains of Bradyrhizobium canariense and one strain of Bradyrhizobium japonicum isolated from Lupinus (Papilionoideae: Genisteae) species in Algeria.</title>
        <authorList>
            <person name="Crovadore J."/>
            <person name="Chekireb D."/>
            <person name="Brachmann A."/>
            <person name="Chablais R."/>
            <person name="Cochard B."/>
            <person name="Lefort F."/>
        </authorList>
    </citation>
    <scope>NUCLEOTIDE SEQUENCE [LARGE SCALE GENOMIC DNA]</scope>
    <source>
        <strain evidence="1 2">UBMA195</strain>
    </source>
</reference>
<dbReference type="RefSeq" id="WP_085359723.1">
    <property type="nucleotide sequence ID" value="NZ_NAFD01000183.1"/>
</dbReference>
<accession>A0A1X3FQ89</accession>
<organism evidence="1 2">
    <name type="scientific">Bradyrhizobium canariense</name>
    <dbReference type="NCBI Taxonomy" id="255045"/>
    <lineage>
        <taxon>Bacteria</taxon>
        <taxon>Pseudomonadati</taxon>
        <taxon>Pseudomonadota</taxon>
        <taxon>Alphaproteobacteria</taxon>
        <taxon>Hyphomicrobiales</taxon>
        <taxon>Nitrobacteraceae</taxon>
        <taxon>Bradyrhizobium</taxon>
    </lineage>
</organism>
<comment type="caution">
    <text evidence="1">The sequence shown here is derived from an EMBL/GenBank/DDBJ whole genome shotgun (WGS) entry which is preliminary data.</text>
</comment>
<dbReference type="OrthoDB" id="8221299at2"/>
<evidence type="ECO:0000313" key="2">
    <source>
        <dbReference type="Proteomes" id="UP000193553"/>
    </source>
</evidence>
<sequence>MLAPAQTVLIKVPARNLLRGDVTGSGETVLAVSTGARTPRGKVELCLQKGTRQRTAVWNAHTIIGVRREGAGDNPPVGGISSDEIPLSDRLPTFHELASFDAGAAWDRLSLEQQRQIGILSLRFGTVGQCEGYFHETLDGARNGFSSSHWTPQVQATAVWPRLHVELVESAARAAFEALCEHFDPLWPQLFGWQAGKEVKQP</sequence>
<proteinExistence type="predicted"/>